<feature type="non-terminal residue" evidence="2">
    <location>
        <position position="1"/>
    </location>
</feature>
<dbReference type="InterPro" id="IPR038289">
    <property type="entry name" value="DVA-1_sf"/>
</dbReference>
<reference evidence="2" key="1">
    <citation type="submission" date="2021-09" db="EMBL/GenBank/DDBJ databases">
        <authorList>
            <consortium name="Pathogen Informatics"/>
        </authorList>
    </citation>
    <scope>NUCLEOTIDE SEQUENCE</scope>
</reference>
<dbReference type="Pfam" id="PF16469">
    <property type="entry name" value="NPA"/>
    <property type="match status" value="5"/>
</dbReference>
<comment type="caution">
    <text evidence="2">The sequence shown here is derived from an EMBL/GenBank/DDBJ whole genome shotgun (WGS) entry which is preliminary data.</text>
</comment>
<accession>A0A8J2MPB2</accession>
<sequence length="647" mass="75832">IEKDEIRKMKQEGKPKADIQQKVLDYYENLTGDAKEEASEKLRGGCRELLKQIVGDEKMAELKQMKDSGVGLEELRAKVDDMLGHVTDEAKKKKIHEYGPTCRKIFETPLMRNRRHQISDSLKYHDDTNFQWFTDEEKNVILEIIGGKKSKIDMLKAIFFYYQNLREEEKERAAESLRLVCEDVFRGLVDENRLLELQALEDDGSSISELMKMLSAATDKSKFIQIRTYQTACHRIFDSGQFRKTIREYNDQALDNYFQNNLKWLSVEQKEELRKMKENGKSKADMVAKVFRYYDELFGEAKQRVTELLFDGCRQILKDVFGGDRYNELARMKDSGANVNDLKAIADSMFSEIVDKEKEEKIKTYGSLCRKIFARVNRERSLEEHFKTDLKWLTEKQKDKVLKIKEENNSKTDIQRKILHFYEDLNEEAKEIAEFINGACHDMIVKIFGDENAAELQKVIESVGITDEIRRKMDGMINEIQDEDKRAKAREYGPICQKIFDYQHKHHEHSPADFFHIHLKWLSEMQKDEIKKMKTDGKSREEIQSKIFEFFENASSETKKYATNSLLESCHELLKMIDGEEKVHELQSELPAKKIEKKITSIIDFVTSQSEKAHDAKAFVTSCMNLYNIRMNRQKQGSEKLFHAYLT</sequence>
<protein>
    <recommendedName>
        <fullName evidence="1">Polyprotein allergen nematode domain-containing protein</fullName>
    </recommendedName>
</protein>
<feature type="domain" description="Polyprotein allergen nematode" evidence="1">
    <location>
        <begin position="254"/>
        <end position="373"/>
    </location>
</feature>
<keyword evidence="3" id="KW-1185">Reference proteome</keyword>
<feature type="domain" description="Polyprotein allergen nematode" evidence="1">
    <location>
        <begin position="515"/>
        <end position="627"/>
    </location>
</feature>
<dbReference type="EMBL" id="CAKAEH010001392">
    <property type="protein sequence ID" value="CAG9535638.1"/>
    <property type="molecule type" value="Genomic_DNA"/>
</dbReference>
<name>A0A8J2MPB2_9BILA</name>
<evidence type="ECO:0000259" key="1">
    <source>
        <dbReference type="Pfam" id="PF16469"/>
    </source>
</evidence>
<gene>
    <name evidence="2" type="ORF">CJOHNSTONI_LOCUS5636</name>
</gene>
<evidence type="ECO:0000313" key="3">
    <source>
        <dbReference type="Proteomes" id="UP000746747"/>
    </source>
</evidence>
<dbReference type="Proteomes" id="UP000746747">
    <property type="component" value="Unassembled WGS sequence"/>
</dbReference>
<feature type="domain" description="Polyprotein allergen nematode" evidence="1">
    <location>
        <begin position="380"/>
        <end position="500"/>
    </location>
</feature>
<organism evidence="2 3">
    <name type="scientific">Cercopithifilaria johnstoni</name>
    <dbReference type="NCBI Taxonomy" id="2874296"/>
    <lineage>
        <taxon>Eukaryota</taxon>
        <taxon>Metazoa</taxon>
        <taxon>Ecdysozoa</taxon>
        <taxon>Nematoda</taxon>
        <taxon>Chromadorea</taxon>
        <taxon>Rhabditida</taxon>
        <taxon>Spirurina</taxon>
        <taxon>Spiruromorpha</taxon>
        <taxon>Filarioidea</taxon>
        <taxon>Onchocercidae</taxon>
        <taxon>Cercopithifilaria</taxon>
    </lineage>
</organism>
<dbReference type="AlphaFoldDB" id="A0A8J2MPB2"/>
<dbReference type="OrthoDB" id="5823468at2759"/>
<proteinExistence type="predicted"/>
<dbReference type="InterPro" id="IPR032487">
    <property type="entry name" value="ABA-1_nematode"/>
</dbReference>
<feature type="domain" description="Polyprotein allergen nematode" evidence="1">
    <location>
        <begin position="2"/>
        <end position="106"/>
    </location>
</feature>
<evidence type="ECO:0000313" key="2">
    <source>
        <dbReference type="EMBL" id="CAG9535638.1"/>
    </source>
</evidence>
<dbReference type="Gene3D" id="1.10.533.30">
    <property type="entry name" value="Nematode polyprotein allergen ABA-1"/>
    <property type="match status" value="5"/>
</dbReference>
<feature type="domain" description="Polyprotein allergen nematode" evidence="1">
    <location>
        <begin position="130"/>
        <end position="237"/>
    </location>
</feature>